<dbReference type="AlphaFoldDB" id="A0A0L9V3T4"/>
<name>A0A0L9V3T4_PHAAN</name>
<sequence>MTSFSTLNHCSAATSSASRASLNHVSIAHASAPPFHVFGFSSRVSEKPLRSLSRISHASENIFISPIFHFQETSSVRVSPSQTHHHHKCHINSATSSLWRNLRGGPVHVRATSIDLSSGVRPSSGIMSKVEHASKVSISVRFNSELSVSRLCFEFSVVLALFRVSIHSSYFVSVLF</sequence>
<dbReference type="Gramene" id="KOM49688">
    <property type="protein sequence ID" value="KOM49688"/>
    <property type="gene ID" value="LR48_Vigan08g051500"/>
</dbReference>
<protein>
    <submittedName>
        <fullName evidence="1">Uncharacterized protein</fullName>
    </submittedName>
</protein>
<reference evidence="2" key="1">
    <citation type="journal article" date="2015" name="Proc. Natl. Acad. Sci. U.S.A.">
        <title>Genome sequencing of adzuki bean (Vigna angularis) provides insight into high starch and low fat accumulation and domestication.</title>
        <authorList>
            <person name="Yang K."/>
            <person name="Tian Z."/>
            <person name="Chen C."/>
            <person name="Luo L."/>
            <person name="Zhao B."/>
            <person name="Wang Z."/>
            <person name="Yu L."/>
            <person name="Li Y."/>
            <person name="Sun Y."/>
            <person name="Li W."/>
            <person name="Chen Y."/>
            <person name="Li Y."/>
            <person name="Zhang Y."/>
            <person name="Ai D."/>
            <person name="Zhao J."/>
            <person name="Shang C."/>
            <person name="Ma Y."/>
            <person name="Wu B."/>
            <person name="Wang M."/>
            <person name="Gao L."/>
            <person name="Sun D."/>
            <person name="Zhang P."/>
            <person name="Guo F."/>
            <person name="Wang W."/>
            <person name="Li Y."/>
            <person name="Wang J."/>
            <person name="Varshney R.K."/>
            <person name="Wang J."/>
            <person name="Ling H.Q."/>
            <person name="Wan P."/>
        </authorList>
    </citation>
    <scope>NUCLEOTIDE SEQUENCE</scope>
    <source>
        <strain evidence="2">cv. Jingnong 6</strain>
    </source>
</reference>
<gene>
    <name evidence="1" type="ORF">LR48_Vigan08g051500</name>
</gene>
<dbReference type="EMBL" id="CM003378">
    <property type="protein sequence ID" value="KOM49688.1"/>
    <property type="molecule type" value="Genomic_DNA"/>
</dbReference>
<accession>A0A0L9V3T4</accession>
<organism evidence="1 2">
    <name type="scientific">Phaseolus angularis</name>
    <name type="common">Azuki bean</name>
    <name type="synonym">Vigna angularis</name>
    <dbReference type="NCBI Taxonomy" id="3914"/>
    <lineage>
        <taxon>Eukaryota</taxon>
        <taxon>Viridiplantae</taxon>
        <taxon>Streptophyta</taxon>
        <taxon>Embryophyta</taxon>
        <taxon>Tracheophyta</taxon>
        <taxon>Spermatophyta</taxon>
        <taxon>Magnoliopsida</taxon>
        <taxon>eudicotyledons</taxon>
        <taxon>Gunneridae</taxon>
        <taxon>Pentapetalae</taxon>
        <taxon>rosids</taxon>
        <taxon>fabids</taxon>
        <taxon>Fabales</taxon>
        <taxon>Fabaceae</taxon>
        <taxon>Papilionoideae</taxon>
        <taxon>50 kb inversion clade</taxon>
        <taxon>NPAAA clade</taxon>
        <taxon>indigoferoid/millettioid clade</taxon>
        <taxon>Phaseoleae</taxon>
        <taxon>Vigna</taxon>
    </lineage>
</organism>
<proteinExistence type="predicted"/>
<dbReference type="Proteomes" id="UP000053144">
    <property type="component" value="Chromosome 8"/>
</dbReference>
<evidence type="ECO:0000313" key="2">
    <source>
        <dbReference type="Proteomes" id="UP000053144"/>
    </source>
</evidence>
<evidence type="ECO:0000313" key="1">
    <source>
        <dbReference type="EMBL" id="KOM49688.1"/>
    </source>
</evidence>